<dbReference type="SUPFAM" id="SSF50249">
    <property type="entry name" value="Nucleic acid-binding proteins"/>
    <property type="match status" value="1"/>
</dbReference>
<dbReference type="Gene3D" id="1.20.1440.120">
    <property type="entry name" value="Recombination protein O, C-terminal domain"/>
    <property type="match status" value="1"/>
</dbReference>
<gene>
    <name evidence="7" type="primary">recO</name>
    <name evidence="9" type="ORF">HNQ70_000282</name>
</gene>
<keyword evidence="10" id="KW-1185">Reference proteome</keyword>
<dbReference type="Proteomes" id="UP000532440">
    <property type="component" value="Unassembled WGS sequence"/>
</dbReference>
<dbReference type="EMBL" id="JACHGB010000001">
    <property type="protein sequence ID" value="MBB5270298.1"/>
    <property type="molecule type" value="Genomic_DNA"/>
</dbReference>
<evidence type="ECO:0000259" key="8">
    <source>
        <dbReference type="Pfam" id="PF11967"/>
    </source>
</evidence>
<dbReference type="AlphaFoldDB" id="A0A7W8M729"/>
<evidence type="ECO:0000256" key="6">
    <source>
        <dbReference type="ARBA" id="ARBA00033409"/>
    </source>
</evidence>
<evidence type="ECO:0000256" key="7">
    <source>
        <dbReference type="HAMAP-Rule" id="MF_00201"/>
    </source>
</evidence>
<dbReference type="GO" id="GO:0043590">
    <property type="term" value="C:bacterial nucleoid"/>
    <property type="evidence" value="ECO:0007669"/>
    <property type="project" value="TreeGrafter"/>
</dbReference>
<dbReference type="InterPro" id="IPR003717">
    <property type="entry name" value="RecO"/>
</dbReference>
<dbReference type="Gene3D" id="2.40.50.140">
    <property type="entry name" value="Nucleic acid-binding proteins"/>
    <property type="match status" value="1"/>
</dbReference>
<accession>A0A7W8M729</accession>
<dbReference type="Pfam" id="PF11967">
    <property type="entry name" value="RecO_N"/>
    <property type="match status" value="1"/>
</dbReference>
<name>A0A7W8M729_9BURK</name>
<evidence type="ECO:0000313" key="9">
    <source>
        <dbReference type="EMBL" id="MBB5270298.1"/>
    </source>
</evidence>
<evidence type="ECO:0000313" key="10">
    <source>
        <dbReference type="Proteomes" id="UP000532440"/>
    </source>
</evidence>
<dbReference type="Pfam" id="PF02565">
    <property type="entry name" value="RecO_C"/>
    <property type="match status" value="1"/>
</dbReference>
<dbReference type="InterPro" id="IPR042242">
    <property type="entry name" value="RecO_C"/>
</dbReference>
<feature type="domain" description="DNA replication/recombination mediator RecO N-terminal" evidence="8">
    <location>
        <begin position="1"/>
        <end position="76"/>
    </location>
</feature>
<comment type="similarity">
    <text evidence="1 7">Belongs to the RecO family.</text>
</comment>
<dbReference type="RefSeq" id="WP_183963571.1">
    <property type="nucleotide sequence ID" value="NZ_BAABEW010000015.1"/>
</dbReference>
<dbReference type="NCBIfam" id="TIGR00613">
    <property type="entry name" value="reco"/>
    <property type="match status" value="1"/>
</dbReference>
<dbReference type="InterPro" id="IPR012340">
    <property type="entry name" value="NA-bd_OB-fold"/>
</dbReference>
<dbReference type="GO" id="GO:0006302">
    <property type="term" value="P:double-strand break repair"/>
    <property type="evidence" value="ECO:0007669"/>
    <property type="project" value="TreeGrafter"/>
</dbReference>
<proteinExistence type="inferred from homology"/>
<evidence type="ECO:0000256" key="5">
    <source>
        <dbReference type="ARBA" id="ARBA00023204"/>
    </source>
</evidence>
<evidence type="ECO:0000256" key="2">
    <source>
        <dbReference type="ARBA" id="ARBA00021310"/>
    </source>
</evidence>
<dbReference type="InterPro" id="IPR037278">
    <property type="entry name" value="ARFGAP/RecO"/>
</dbReference>
<dbReference type="HAMAP" id="MF_00201">
    <property type="entry name" value="RecO"/>
    <property type="match status" value="1"/>
</dbReference>
<sequence>MSARTEESAFLLHCTPYRETSLVVDLFTRGHGRVAAVAKGAKRPRSALRAVLLQFQPLSISFSGRGELRTLTGAEWEGGLLAPRGDALLCAFYLNELLLRLLPREDAHPALYDGYARAIASLAEGEPIDETLRRFEWLLLRETGYAPDLGHDARNLPIDAARSYAWQPSAGFVAADAGGEGSARLFSGAMLHELAAGRFESASSRTQAKYLTRAILAHHLDGVVLNTRQILIDLQKL</sequence>
<dbReference type="PANTHER" id="PTHR33991:SF1">
    <property type="entry name" value="DNA REPAIR PROTEIN RECO"/>
    <property type="match status" value="1"/>
</dbReference>
<evidence type="ECO:0000256" key="4">
    <source>
        <dbReference type="ARBA" id="ARBA00023172"/>
    </source>
</evidence>
<keyword evidence="5 7" id="KW-0234">DNA repair</keyword>
<keyword evidence="3 7" id="KW-0227">DNA damage</keyword>
<dbReference type="PANTHER" id="PTHR33991">
    <property type="entry name" value="DNA REPAIR PROTEIN RECO"/>
    <property type="match status" value="1"/>
</dbReference>
<dbReference type="SUPFAM" id="SSF57863">
    <property type="entry name" value="ArfGap/RecO-like zinc finger"/>
    <property type="match status" value="1"/>
</dbReference>
<dbReference type="InterPro" id="IPR022572">
    <property type="entry name" value="DNA_rep/recomb_RecO_N"/>
</dbReference>
<keyword evidence="4 7" id="KW-0233">DNA recombination</keyword>
<comment type="function">
    <text evidence="7">Involved in DNA repair and RecF pathway recombination.</text>
</comment>
<reference evidence="9 10" key="1">
    <citation type="submission" date="2020-08" db="EMBL/GenBank/DDBJ databases">
        <title>Genomic Encyclopedia of Type Strains, Phase IV (KMG-IV): sequencing the most valuable type-strain genomes for metagenomic binning, comparative biology and taxonomic classification.</title>
        <authorList>
            <person name="Goeker M."/>
        </authorList>
    </citation>
    <scope>NUCLEOTIDE SEQUENCE [LARGE SCALE GENOMIC DNA]</scope>
    <source>
        <strain evidence="9 10">DSM 29781</strain>
    </source>
</reference>
<comment type="caution">
    <text evidence="9">The sequence shown here is derived from an EMBL/GenBank/DDBJ whole genome shotgun (WGS) entry which is preliminary data.</text>
</comment>
<evidence type="ECO:0000256" key="1">
    <source>
        <dbReference type="ARBA" id="ARBA00007452"/>
    </source>
</evidence>
<protein>
    <recommendedName>
        <fullName evidence="2 7">DNA repair protein RecO</fullName>
    </recommendedName>
    <alternativeName>
        <fullName evidence="6 7">Recombination protein O</fullName>
    </alternativeName>
</protein>
<organism evidence="9 10">
    <name type="scientific">Quisquiliibacterium transsilvanicum</name>
    <dbReference type="NCBI Taxonomy" id="1549638"/>
    <lineage>
        <taxon>Bacteria</taxon>
        <taxon>Pseudomonadati</taxon>
        <taxon>Pseudomonadota</taxon>
        <taxon>Betaproteobacteria</taxon>
        <taxon>Burkholderiales</taxon>
        <taxon>Burkholderiaceae</taxon>
        <taxon>Quisquiliibacterium</taxon>
    </lineage>
</organism>
<evidence type="ECO:0000256" key="3">
    <source>
        <dbReference type="ARBA" id="ARBA00022763"/>
    </source>
</evidence>
<dbReference type="GO" id="GO:0006310">
    <property type="term" value="P:DNA recombination"/>
    <property type="evidence" value="ECO:0007669"/>
    <property type="project" value="UniProtKB-UniRule"/>
</dbReference>